<sequence length="461" mass="48685">MKCAVLSSLLVASLVSDRLATAACPNEYYSSPVFETARQCAPAGYYDSPTYSTIATRSALTQQCDSVCRGTAKCVGYLGTLAKIGSRTQGRCYFYATFPSLPLRCSNYPAEIWARIRDPTNQCLVRSALVASRYCSSFVADGAAAAPTATTTTITVAPEAITETVTPSAVTVTAQTQTVTTCITPNKPNIVVTVTFTALQPTKKRQVFTGRIVADFGRFVDQDPPQHLGARTTVAVAATAPAPACLVTRLPSAKIASACGCLGVTRPIAAGGAAPTTTTITSKVTEGVAVVTTVSASTPTVTQTPTEIVNTAKSTLYIRVRARDDTRPVRELPALIYASDDMQRFLYWFVDGSGAPFQKFVFDTRAGQVRFINSAEETGMGVGVAYPSTIYKEILGFAVPNDPGVLVGCSISDDTSVIKCGDLALFSSGSGFLRDSVRVAEIGQGDYGPIELVADVLEYSC</sequence>
<evidence type="ECO:0000313" key="2">
    <source>
        <dbReference type="EMBL" id="KXJ87304.1"/>
    </source>
</evidence>
<evidence type="ECO:0008006" key="4">
    <source>
        <dbReference type="Google" id="ProtNLM"/>
    </source>
</evidence>
<gene>
    <name evidence="2" type="ORF">Micbo1qcDRAFT_208325</name>
</gene>
<dbReference type="EMBL" id="KQ964263">
    <property type="protein sequence ID" value="KXJ87304.1"/>
    <property type="molecule type" value="Genomic_DNA"/>
</dbReference>
<dbReference type="InParanoid" id="A0A136IQW1"/>
<dbReference type="AlphaFoldDB" id="A0A136IQW1"/>
<evidence type="ECO:0000313" key="3">
    <source>
        <dbReference type="Proteomes" id="UP000070501"/>
    </source>
</evidence>
<name>A0A136IQW1_9PEZI</name>
<feature type="chain" id="PRO_5007292995" description="Apple domain-containing protein" evidence="1">
    <location>
        <begin position="23"/>
        <end position="461"/>
    </location>
</feature>
<keyword evidence="1" id="KW-0732">Signal</keyword>
<dbReference type="Proteomes" id="UP000070501">
    <property type="component" value="Unassembled WGS sequence"/>
</dbReference>
<organism evidence="2 3">
    <name type="scientific">Microdochium bolleyi</name>
    <dbReference type="NCBI Taxonomy" id="196109"/>
    <lineage>
        <taxon>Eukaryota</taxon>
        <taxon>Fungi</taxon>
        <taxon>Dikarya</taxon>
        <taxon>Ascomycota</taxon>
        <taxon>Pezizomycotina</taxon>
        <taxon>Sordariomycetes</taxon>
        <taxon>Xylariomycetidae</taxon>
        <taxon>Xylariales</taxon>
        <taxon>Microdochiaceae</taxon>
        <taxon>Microdochium</taxon>
    </lineage>
</organism>
<reference evidence="3" key="1">
    <citation type="submission" date="2016-02" db="EMBL/GenBank/DDBJ databases">
        <title>Draft genome sequence of Microdochium bolleyi, a fungal endophyte of beachgrass.</title>
        <authorList>
            <consortium name="DOE Joint Genome Institute"/>
            <person name="David A.S."/>
            <person name="May G."/>
            <person name="Haridas S."/>
            <person name="Lim J."/>
            <person name="Wang M."/>
            <person name="Labutti K."/>
            <person name="Lipzen A."/>
            <person name="Barry K."/>
            <person name="Grigoriev I.V."/>
        </authorList>
    </citation>
    <scope>NUCLEOTIDE SEQUENCE [LARGE SCALE GENOMIC DNA]</scope>
    <source>
        <strain evidence="3">J235TASD1</strain>
    </source>
</reference>
<feature type="signal peptide" evidence="1">
    <location>
        <begin position="1"/>
        <end position="22"/>
    </location>
</feature>
<proteinExistence type="predicted"/>
<evidence type="ECO:0000256" key="1">
    <source>
        <dbReference type="SAM" id="SignalP"/>
    </source>
</evidence>
<protein>
    <recommendedName>
        <fullName evidence="4">Apple domain-containing protein</fullName>
    </recommendedName>
</protein>
<keyword evidence="3" id="KW-1185">Reference proteome</keyword>
<accession>A0A136IQW1</accession>